<dbReference type="Proteomes" id="UP000499080">
    <property type="component" value="Unassembled WGS sequence"/>
</dbReference>
<comment type="caution">
    <text evidence="1">The sequence shown here is derived from an EMBL/GenBank/DDBJ whole genome shotgun (WGS) entry which is preliminary data.</text>
</comment>
<keyword evidence="2" id="KW-1185">Reference proteome</keyword>
<dbReference type="AlphaFoldDB" id="A0A4Y2TVF4"/>
<evidence type="ECO:0000313" key="1">
    <source>
        <dbReference type="EMBL" id="GBO04262.1"/>
    </source>
</evidence>
<proteinExistence type="predicted"/>
<protein>
    <submittedName>
        <fullName evidence="1">Uncharacterized protein</fullName>
    </submittedName>
</protein>
<evidence type="ECO:0000313" key="2">
    <source>
        <dbReference type="Proteomes" id="UP000499080"/>
    </source>
</evidence>
<accession>A0A4Y2TVF4</accession>
<sequence length="171" mass="18811">MLYHSLAVQEEQSKNSIDLGLSHREEGFEGEAIKSLPRRASSTDQTLQNWSTYSMCTPKSDQEMTDSFPVPGKLANGARLCFYQVPDSLFCCFCFAMSIALISKTSFDHAEETRLCWVSSCRGITSSGTTQDTFCGCVCVSRNASGLVDCISVQVFNHQGIKVITFVPGHI</sequence>
<dbReference type="EMBL" id="BGPR01031285">
    <property type="protein sequence ID" value="GBO04262.1"/>
    <property type="molecule type" value="Genomic_DNA"/>
</dbReference>
<gene>
    <name evidence="1" type="ORF">AVEN_63752_1</name>
</gene>
<reference evidence="1 2" key="1">
    <citation type="journal article" date="2019" name="Sci. Rep.">
        <title>Orb-weaving spider Araneus ventricosus genome elucidates the spidroin gene catalogue.</title>
        <authorList>
            <person name="Kono N."/>
            <person name="Nakamura H."/>
            <person name="Ohtoshi R."/>
            <person name="Moran D.A.P."/>
            <person name="Shinohara A."/>
            <person name="Yoshida Y."/>
            <person name="Fujiwara M."/>
            <person name="Mori M."/>
            <person name="Tomita M."/>
            <person name="Arakawa K."/>
        </authorList>
    </citation>
    <scope>NUCLEOTIDE SEQUENCE [LARGE SCALE GENOMIC DNA]</scope>
</reference>
<organism evidence="1 2">
    <name type="scientific">Araneus ventricosus</name>
    <name type="common">Orbweaver spider</name>
    <name type="synonym">Epeira ventricosa</name>
    <dbReference type="NCBI Taxonomy" id="182803"/>
    <lineage>
        <taxon>Eukaryota</taxon>
        <taxon>Metazoa</taxon>
        <taxon>Ecdysozoa</taxon>
        <taxon>Arthropoda</taxon>
        <taxon>Chelicerata</taxon>
        <taxon>Arachnida</taxon>
        <taxon>Araneae</taxon>
        <taxon>Araneomorphae</taxon>
        <taxon>Entelegynae</taxon>
        <taxon>Araneoidea</taxon>
        <taxon>Araneidae</taxon>
        <taxon>Araneus</taxon>
    </lineage>
</organism>
<name>A0A4Y2TVF4_ARAVE</name>